<organism evidence="4 5">
    <name type="scientific">Variovorax paradoxus</name>
    <dbReference type="NCBI Taxonomy" id="34073"/>
    <lineage>
        <taxon>Bacteria</taxon>
        <taxon>Pseudomonadati</taxon>
        <taxon>Pseudomonadota</taxon>
        <taxon>Betaproteobacteria</taxon>
        <taxon>Burkholderiales</taxon>
        <taxon>Comamonadaceae</taxon>
        <taxon>Variovorax</taxon>
    </lineage>
</organism>
<dbReference type="Gene3D" id="3.40.50.360">
    <property type="match status" value="1"/>
</dbReference>
<comment type="similarity">
    <text evidence="1">Belongs to the NAD(P)H dehydrogenase (quinone) family.</text>
</comment>
<dbReference type="InterPro" id="IPR003680">
    <property type="entry name" value="Flavodoxin_fold"/>
</dbReference>
<dbReference type="GO" id="GO:0003955">
    <property type="term" value="F:NAD(P)H dehydrogenase (quinone) activity"/>
    <property type="evidence" value="ECO:0007669"/>
    <property type="project" value="TreeGrafter"/>
</dbReference>
<sequence>MRVLVVYCHPVETSFHAALHQEVLKNLRAAGHEVDDCDLYAEGFDPVLSREERLGYHDVPGNQAPLRQYVERLQWAEGIVFCFPTWCFGLPAMLKGYFDRLFMPGVAFDISDPANVKPMLTHITRISAVVTYGRPRWLAWYMGDPPRKIVTRYMKRLTGQRARVDYHAHYHMNVATEPQLKRFMARVGQAMARFA</sequence>
<name>A0A0D0MC68_VARPD</name>
<protein>
    <submittedName>
        <fullName evidence="4">NAD(P)H dehydrogenase</fullName>
    </submittedName>
</protein>
<evidence type="ECO:0000313" key="4">
    <source>
        <dbReference type="EMBL" id="KIQ27120.1"/>
    </source>
</evidence>
<dbReference type="AlphaFoldDB" id="A0A0D0MC68"/>
<dbReference type="PANTHER" id="PTHR10204">
    <property type="entry name" value="NAD P H OXIDOREDUCTASE-RELATED"/>
    <property type="match status" value="1"/>
</dbReference>
<dbReference type="Proteomes" id="UP000032067">
    <property type="component" value="Unassembled WGS sequence"/>
</dbReference>
<comment type="caution">
    <text evidence="4">The sequence shown here is derived from an EMBL/GenBank/DDBJ whole genome shotgun (WGS) entry which is preliminary data.</text>
</comment>
<dbReference type="GO" id="GO:0005829">
    <property type="term" value="C:cytosol"/>
    <property type="evidence" value="ECO:0007669"/>
    <property type="project" value="TreeGrafter"/>
</dbReference>
<dbReference type="RefSeq" id="WP_042581010.1">
    <property type="nucleotide sequence ID" value="NZ_JXQQ01000055.1"/>
</dbReference>
<accession>A0A0D0MC68</accession>
<dbReference type="EMBL" id="JXQQ01000055">
    <property type="protein sequence ID" value="KIQ27120.1"/>
    <property type="molecule type" value="Genomic_DNA"/>
</dbReference>
<keyword evidence="2" id="KW-0560">Oxidoreductase</keyword>
<evidence type="ECO:0000259" key="3">
    <source>
        <dbReference type="Pfam" id="PF02525"/>
    </source>
</evidence>
<proteinExistence type="inferred from homology"/>
<dbReference type="InterPro" id="IPR029039">
    <property type="entry name" value="Flavoprotein-like_sf"/>
</dbReference>
<evidence type="ECO:0000313" key="5">
    <source>
        <dbReference type="Proteomes" id="UP000032067"/>
    </source>
</evidence>
<feature type="domain" description="Flavodoxin-like fold" evidence="3">
    <location>
        <begin position="1"/>
        <end position="137"/>
    </location>
</feature>
<evidence type="ECO:0000256" key="1">
    <source>
        <dbReference type="ARBA" id="ARBA00006252"/>
    </source>
</evidence>
<gene>
    <name evidence="4" type="ORF">RT97_22280</name>
</gene>
<dbReference type="PANTHER" id="PTHR10204:SF34">
    <property type="entry name" value="NAD(P)H DEHYDROGENASE [QUINONE] 1 ISOFORM 1"/>
    <property type="match status" value="1"/>
</dbReference>
<dbReference type="InterPro" id="IPR051545">
    <property type="entry name" value="NAD(P)H_dehydrogenase_qn"/>
</dbReference>
<evidence type="ECO:0000256" key="2">
    <source>
        <dbReference type="ARBA" id="ARBA00023002"/>
    </source>
</evidence>
<dbReference type="SUPFAM" id="SSF52218">
    <property type="entry name" value="Flavoproteins"/>
    <property type="match status" value="1"/>
</dbReference>
<reference evidence="4 5" key="1">
    <citation type="submission" date="2014-12" db="EMBL/GenBank/DDBJ databases">
        <title>16Stimator: statistical estimation of ribosomal gene copy numbers from draft genome assemblies.</title>
        <authorList>
            <person name="Perisin M.A."/>
            <person name="Vetter M."/>
            <person name="Gilbert J.A."/>
            <person name="Bergelson J."/>
        </authorList>
    </citation>
    <scope>NUCLEOTIDE SEQUENCE [LARGE SCALE GENOMIC DNA]</scope>
    <source>
        <strain evidence="4 5">MEDvA23</strain>
    </source>
</reference>
<dbReference type="OrthoDB" id="9798454at2"/>
<dbReference type="Pfam" id="PF02525">
    <property type="entry name" value="Flavodoxin_2"/>
    <property type="match status" value="1"/>
</dbReference>